<dbReference type="OrthoDB" id="639393at2"/>
<accession>A0A5S3PHW7</accession>
<gene>
    <name evidence="2" type="ORF">FEE95_18430</name>
</gene>
<dbReference type="Proteomes" id="UP000310314">
    <property type="component" value="Unassembled WGS sequence"/>
</dbReference>
<sequence length="442" mass="50829">MKKFLFPLIILVTCFTTAQSTVLLGNLDISLEKETLVGDYSLTNLNVESSKVQIILHHKIAIKETLLNGQKISIKKTKEECYDCDIYEISLSKPITPSDTLHLKTKGSFKSYSNGKNKKDYKGEIVNNYGILRASEQSKWYPTFVGPNQMSSISNKTYYTYAIKASCTDCRNIYIGSGIPKSSGSTFESSIPTENIMLIAGDFDWQETDHAIYINIDQESTISYFDALFQSINSYYETTTAIKMPKKFTFAHLPSDNSSWGGFMTYPTIVNVNQKLAAKNLEGYLSHEVAHYLFGNVFKPKTNLYWLFLESFAEYYSYKYRLEYHPELMKRPYERLQKAQNFVRLDKVEHYHEITNGYRYLIGAFQLLAIEHLIGEEKMIAFTKALFLDRKDKQTNGYELLLKTLKNSGVDDKAINDIEEKIIKNFDLDTYTFVASKIKTTE</sequence>
<protein>
    <recommendedName>
        <fullName evidence="4">Peptidase M1 membrane alanine aminopeptidase domain-containing protein</fullName>
    </recommendedName>
</protein>
<organism evidence="2 3">
    <name type="scientific">Maribacter algarum</name>
    <name type="common">ex Zhang et al. 2020</name>
    <dbReference type="NCBI Taxonomy" id="2578118"/>
    <lineage>
        <taxon>Bacteria</taxon>
        <taxon>Pseudomonadati</taxon>
        <taxon>Bacteroidota</taxon>
        <taxon>Flavobacteriia</taxon>
        <taxon>Flavobacteriales</taxon>
        <taxon>Flavobacteriaceae</taxon>
        <taxon>Maribacter</taxon>
    </lineage>
</organism>
<keyword evidence="1" id="KW-0732">Signal</keyword>
<evidence type="ECO:0008006" key="4">
    <source>
        <dbReference type="Google" id="ProtNLM"/>
    </source>
</evidence>
<evidence type="ECO:0000313" key="2">
    <source>
        <dbReference type="EMBL" id="TMM53874.1"/>
    </source>
</evidence>
<evidence type="ECO:0000256" key="1">
    <source>
        <dbReference type="SAM" id="SignalP"/>
    </source>
</evidence>
<reference evidence="2 3" key="1">
    <citation type="submission" date="2019-05" db="EMBL/GenBank/DDBJ databases">
        <authorList>
            <person name="Zhang J.-Y."/>
            <person name="Feg X."/>
            <person name="Du Z.-J."/>
        </authorList>
    </citation>
    <scope>NUCLEOTIDE SEQUENCE [LARGE SCALE GENOMIC DNA]</scope>
    <source>
        <strain evidence="2 3">RZ26</strain>
    </source>
</reference>
<dbReference type="Gene3D" id="1.10.390.10">
    <property type="entry name" value="Neutral Protease Domain 2"/>
    <property type="match status" value="1"/>
</dbReference>
<keyword evidence="3" id="KW-1185">Reference proteome</keyword>
<feature type="chain" id="PRO_5024461512" description="Peptidase M1 membrane alanine aminopeptidase domain-containing protein" evidence="1">
    <location>
        <begin position="19"/>
        <end position="442"/>
    </location>
</feature>
<dbReference type="EMBL" id="VATY01000004">
    <property type="protein sequence ID" value="TMM53874.1"/>
    <property type="molecule type" value="Genomic_DNA"/>
</dbReference>
<dbReference type="InterPro" id="IPR027268">
    <property type="entry name" value="Peptidase_M4/M1_CTD_sf"/>
</dbReference>
<name>A0A5S3PHW7_9FLAO</name>
<evidence type="ECO:0000313" key="3">
    <source>
        <dbReference type="Proteomes" id="UP000310314"/>
    </source>
</evidence>
<dbReference type="AlphaFoldDB" id="A0A5S3PHW7"/>
<feature type="signal peptide" evidence="1">
    <location>
        <begin position="1"/>
        <end position="18"/>
    </location>
</feature>
<comment type="caution">
    <text evidence="2">The sequence shown here is derived from an EMBL/GenBank/DDBJ whole genome shotgun (WGS) entry which is preliminary data.</text>
</comment>
<dbReference type="RefSeq" id="WP_138659496.1">
    <property type="nucleotide sequence ID" value="NZ_VATY01000004.1"/>
</dbReference>
<proteinExistence type="predicted"/>
<dbReference type="SUPFAM" id="SSF55486">
    <property type="entry name" value="Metalloproteases ('zincins'), catalytic domain"/>
    <property type="match status" value="1"/>
</dbReference>